<evidence type="ECO:0000256" key="2">
    <source>
        <dbReference type="ARBA" id="ARBA00022741"/>
    </source>
</evidence>
<accession>A0AAV3XFK4</accession>
<dbReference type="RefSeq" id="WP_226584166.1">
    <property type="nucleotide sequence ID" value="NZ_BLAY01000059.1"/>
</dbReference>
<evidence type="ECO:0000256" key="1">
    <source>
        <dbReference type="ARBA" id="ARBA00022598"/>
    </source>
</evidence>
<dbReference type="SUPFAM" id="SSF47323">
    <property type="entry name" value="Anticodon-binding domain of a subclass of class I aminoacyl-tRNA synthetases"/>
    <property type="match status" value="1"/>
</dbReference>
<comment type="caution">
    <text evidence="5">The sequence shown here is derived from an EMBL/GenBank/DDBJ whole genome shotgun (WGS) entry which is preliminary data.</text>
</comment>
<dbReference type="GO" id="GO:0004814">
    <property type="term" value="F:arginine-tRNA ligase activity"/>
    <property type="evidence" value="ECO:0007669"/>
    <property type="project" value="InterPro"/>
</dbReference>
<sequence>MARGKEESIGVEFPAIAHLLRSRLQAAAVLSSQMLGISTFGQKYLELQAIPLRAVKGETQVVYVSAIAPKLANPWKTAVTDIATLIAANLFCSDESNDSATNAALQNFTVKVVPPGWIYLQLSDLGTAAWLQRLAQAPPWAGSGGAGEQGSRWVGEQVEHYPRPLFDAQYAHGRCCSLLRLAHREGIIELAQVDPEIRPLFRAIAPNPIPWLDRDQKLRLVHPAESSLIFHLLTLLDHLYSLSPSRYRVDWEKAARTLSQEFLTFYSQCRIWGEVKTATPQLAQARLGLILATQPLLHLLLQDLLGVPAPLEL</sequence>
<feature type="domain" description="DALR anticodon binding" evidence="4">
    <location>
        <begin position="168"/>
        <end position="313"/>
    </location>
</feature>
<evidence type="ECO:0000313" key="6">
    <source>
        <dbReference type="Proteomes" id="UP001050975"/>
    </source>
</evidence>
<keyword evidence="2" id="KW-0547">Nucleotide-binding</keyword>
<dbReference type="GO" id="GO:0005524">
    <property type="term" value="F:ATP binding"/>
    <property type="evidence" value="ECO:0007669"/>
    <property type="project" value="UniProtKB-KW"/>
</dbReference>
<dbReference type="InterPro" id="IPR008909">
    <property type="entry name" value="DALR_anticod-bd"/>
</dbReference>
<keyword evidence="5" id="KW-0030">Aminoacyl-tRNA synthetase</keyword>
<proteinExistence type="predicted"/>
<dbReference type="Gene3D" id="1.10.730.10">
    <property type="entry name" value="Isoleucyl-tRNA Synthetase, Domain 1"/>
    <property type="match status" value="1"/>
</dbReference>
<keyword evidence="3" id="KW-0067">ATP-binding</keyword>
<keyword evidence="1" id="KW-0436">Ligase</keyword>
<dbReference type="SMART" id="SM00836">
    <property type="entry name" value="DALR_1"/>
    <property type="match status" value="1"/>
</dbReference>
<evidence type="ECO:0000313" key="5">
    <source>
        <dbReference type="EMBL" id="GET39142.1"/>
    </source>
</evidence>
<dbReference type="InterPro" id="IPR009080">
    <property type="entry name" value="tRNAsynth_Ia_anticodon-bd"/>
</dbReference>
<dbReference type="AlphaFoldDB" id="A0AAV3XFK4"/>
<dbReference type="Pfam" id="PF05746">
    <property type="entry name" value="DALR_1"/>
    <property type="match status" value="1"/>
</dbReference>
<evidence type="ECO:0000256" key="3">
    <source>
        <dbReference type="ARBA" id="ARBA00022840"/>
    </source>
</evidence>
<dbReference type="GO" id="GO:0006420">
    <property type="term" value="P:arginyl-tRNA aminoacylation"/>
    <property type="evidence" value="ECO:0007669"/>
    <property type="project" value="InterPro"/>
</dbReference>
<keyword evidence="6" id="KW-1185">Reference proteome</keyword>
<dbReference type="Proteomes" id="UP001050975">
    <property type="component" value="Unassembled WGS sequence"/>
</dbReference>
<dbReference type="EMBL" id="BLAY01000059">
    <property type="protein sequence ID" value="GET39142.1"/>
    <property type="molecule type" value="Genomic_DNA"/>
</dbReference>
<name>A0AAV3XFK4_9CYAN</name>
<gene>
    <name evidence="5" type="ORF">MiSe_39060</name>
</gene>
<reference evidence="5" key="1">
    <citation type="submission" date="2019-10" db="EMBL/GenBank/DDBJ databases">
        <title>Draft genome sequece of Microseira wollei NIES-4236.</title>
        <authorList>
            <person name="Yamaguchi H."/>
            <person name="Suzuki S."/>
            <person name="Kawachi M."/>
        </authorList>
    </citation>
    <scope>NUCLEOTIDE SEQUENCE</scope>
    <source>
        <strain evidence="5">NIES-4236</strain>
    </source>
</reference>
<organism evidence="5 6">
    <name type="scientific">Microseira wollei NIES-4236</name>
    <dbReference type="NCBI Taxonomy" id="2530354"/>
    <lineage>
        <taxon>Bacteria</taxon>
        <taxon>Bacillati</taxon>
        <taxon>Cyanobacteriota</taxon>
        <taxon>Cyanophyceae</taxon>
        <taxon>Oscillatoriophycideae</taxon>
        <taxon>Aerosakkonematales</taxon>
        <taxon>Aerosakkonemataceae</taxon>
        <taxon>Microseira</taxon>
    </lineage>
</organism>
<evidence type="ECO:0000259" key="4">
    <source>
        <dbReference type="SMART" id="SM00836"/>
    </source>
</evidence>
<protein>
    <submittedName>
        <fullName evidence="5">Arginyl tRNA synthetase anticodon binding protein</fullName>
    </submittedName>
</protein>